<keyword evidence="2" id="KW-0401">Integrin</keyword>
<evidence type="ECO:0000256" key="1">
    <source>
        <dbReference type="SAM" id="MobiDB-lite"/>
    </source>
</evidence>
<evidence type="ECO:0000313" key="3">
    <source>
        <dbReference type="Proteomes" id="UP000265520"/>
    </source>
</evidence>
<keyword evidence="2" id="KW-0808">Transferase</keyword>
<gene>
    <name evidence="2" type="ORF">A2U01_0014697</name>
</gene>
<feature type="region of interest" description="Disordered" evidence="1">
    <location>
        <begin position="279"/>
        <end position="301"/>
    </location>
</feature>
<comment type="caution">
    <text evidence="2">The sequence shown here is derived from an EMBL/GenBank/DDBJ whole genome shotgun (WGS) entry which is preliminary data.</text>
</comment>
<dbReference type="Proteomes" id="UP000265520">
    <property type="component" value="Unassembled WGS sequence"/>
</dbReference>
<proteinExistence type="predicted"/>
<reference evidence="2 3" key="1">
    <citation type="journal article" date="2018" name="Front. Plant Sci.">
        <title>Red Clover (Trifolium pratense) and Zigzag Clover (T. medium) - A Picture of Genomic Similarities and Differences.</title>
        <authorList>
            <person name="Dluhosova J."/>
            <person name="Istvanek J."/>
            <person name="Nedelnik J."/>
            <person name="Repkova J."/>
        </authorList>
    </citation>
    <scope>NUCLEOTIDE SEQUENCE [LARGE SCALE GENOMIC DNA]</scope>
    <source>
        <strain evidence="3">cv. 10/8</strain>
        <tissue evidence="2">Leaf</tissue>
    </source>
</reference>
<feature type="compositionally biased region" description="Polar residues" evidence="1">
    <location>
        <begin position="154"/>
        <end position="164"/>
    </location>
</feature>
<dbReference type="EMBL" id="LXQA010025686">
    <property type="protein sequence ID" value="MCH93744.1"/>
    <property type="molecule type" value="Genomic_DNA"/>
</dbReference>
<feature type="compositionally biased region" description="Polar residues" evidence="1">
    <location>
        <begin position="103"/>
        <end position="135"/>
    </location>
</feature>
<dbReference type="GO" id="GO:0007229">
    <property type="term" value="P:integrin-mediated signaling pathway"/>
    <property type="evidence" value="ECO:0007669"/>
    <property type="project" value="UniProtKB-KW"/>
</dbReference>
<evidence type="ECO:0000313" key="2">
    <source>
        <dbReference type="EMBL" id="MCH93744.1"/>
    </source>
</evidence>
<protein>
    <submittedName>
        <fullName evidence="2">Integrin-linked protein kinase</fullName>
    </submittedName>
</protein>
<keyword evidence="2" id="KW-0418">Kinase</keyword>
<name>A0A392N5H8_9FABA</name>
<feature type="region of interest" description="Disordered" evidence="1">
    <location>
        <begin position="72"/>
        <end position="213"/>
    </location>
</feature>
<dbReference type="GO" id="GO:0016301">
    <property type="term" value="F:kinase activity"/>
    <property type="evidence" value="ECO:0007669"/>
    <property type="project" value="UniProtKB-KW"/>
</dbReference>
<sequence>YEMFAYKVVEKGKINNQNQSNTPTKDKCCECEPTKDEAIVCGEENEQSTVFTDANASIMEDLTAYPKSIFVDTQSSSSDSPPRKSVTIKTPLEMKSKKDQGTRKLQATRSLPPSLSGRISRTNKVNPSSMASSPLSPGKRRPTNVSSESERKGNQSPLVSTSSTARRKIYEGGNVSDSKPSLKLKTRDQSPFNSLKTRKPQLPLNPSSSPTRIRRVKSTNNASNVRMQKGFISTPPMSPSRTFISKKSGHVSDMDTLKIRGRLSAYGLSPLSPYLRNHKTKRESMSPLSPYVRETCGHVSD</sequence>
<feature type="non-terminal residue" evidence="2">
    <location>
        <position position="1"/>
    </location>
</feature>
<dbReference type="AlphaFoldDB" id="A0A392N5H8"/>
<accession>A0A392N5H8</accession>
<keyword evidence="3" id="KW-1185">Reference proteome</keyword>
<feature type="compositionally biased region" description="Basic and acidic residues" evidence="1">
    <location>
        <begin position="92"/>
        <end position="102"/>
    </location>
</feature>
<organism evidence="2 3">
    <name type="scientific">Trifolium medium</name>
    <dbReference type="NCBI Taxonomy" id="97028"/>
    <lineage>
        <taxon>Eukaryota</taxon>
        <taxon>Viridiplantae</taxon>
        <taxon>Streptophyta</taxon>
        <taxon>Embryophyta</taxon>
        <taxon>Tracheophyta</taxon>
        <taxon>Spermatophyta</taxon>
        <taxon>Magnoliopsida</taxon>
        <taxon>eudicotyledons</taxon>
        <taxon>Gunneridae</taxon>
        <taxon>Pentapetalae</taxon>
        <taxon>rosids</taxon>
        <taxon>fabids</taxon>
        <taxon>Fabales</taxon>
        <taxon>Fabaceae</taxon>
        <taxon>Papilionoideae</taxon>
        <taxon>50 kb inversion clade</taxon>
        <taxon>NPAAA clade</taxon>
        <taxon>Hologalegina</taxon>
        <taxon>IRL clade</taxon>
        <taxon>Trifolieae</taxon>
        <taxon>Trifolium</taxon>
    </lineage>
</organism>